<dbReference type="PANTHER" id="PTHR30246:SF1">
    <property type="entry name" value="2-DEHYDRO-3-DEOXY-6-PHOSPHOGALACTONATE ALDOLASE-RELATED"/>
    <property type="match status" value="1"/>
</dbReference>
<keyword evidence="5" id="KW-0119">Carbohydrate metabolism</keyword>
<dbReference type="AlphaFoldDB" id="A0A448IYV7"/>
<evidence type="ECO:0000256" key="4">
    <source>
        <dbReference type="ARBA" id="ARBA00023239"/>
    </source>
</evidence>
<dbReference type="STRING" id="1791.GCA_001049355_02902"/>
<accession>A0A448IYV7</accession>
<dbReference type="InterPro" id="IPR000887">
    <property type="entry name" value="Aldlse_KDPG_KHG"/>
</dbReference>
<protein>
    <submittedName>
        <fullName evidence="6">2-keto-3-deoxy-6-phosphogluconate aldolase</fullName>
        <ecNumber evidence="6">4.1.2.14</ecNumber>
    </submittedName>
</protein>
<dbReference type="Proteomes" id="UP000279306">
    <property type="component" value="Chromosome"/>
</dbReference>
<dbReference type="OrthoDB" id="9805177at2"/>
<comment type="subunit">
    <text evidence="3">Homotrimer.</text>
</comment>
<evidence type="ECO:0000313" key="7">
    <source>
        <dbReference type="Proteomes" id="UP000279306"/>
    </source>
</evidence>
<dbReference type="SUPFAM" id="SSF51569">
    <property type="entry name" value="Aldolase"/>
    <property type="match status" value="1"/>
</dbReference>
<evidence type="ECO:0000256" key="2">
    <source>
        <dbReference type="ARBA" id="ARBA00006906"/>
    </source>
</evidence>
<dbReference type="EMBL" id="LR134356">
    <property type="protein sequence ID" value="VEG57599.1"/>
    <property type="molecule type" value="Genomic_DNA"/>
</dbReference>
<evidence type="ECO:0000313" key="6">
    <source>
        <dbReference type="EMBL" id="VEG57599.1"/>
    </source>
</evidence>
<sequence>MKEPRSLLDVAPVMPLISVDRPADAVAIARAIFRAGLPLVQVALDGPLSYEAITRIATEAPEVVVGAGRLTDPEQPALARAAGAEFLAAAAPSLPLRGAMLDTELPHLPAATTVVEALALLEDGYTDMVLHPAVSSGGLRHLRALAAFVPAARFCVSGGLTPADLTGYLAAPNVGCVTADWLTPADAVRRRDWDRIRRLADVALKLSTPTVSTTASSPRERSSTVRAL</sequence>
<evidence type="ECO:0000256" key="3">
    <source>
        <dbReference type="ARBA" id="ARBA00011233"/>
    </source>
</evidence>
<gene>
    <name evidence="6" type="primary">eda</name>
    <name evidence="6" type="ORF">NCTC10437_04612</name>
</gene>
<dbReference type="GO" id="GO:0008675">
    <property type="term" value="F:2-dehydro-3-deoxy-phosphogluconate aldolase activity"/>
    <property type="evidence" value="ECO:0007669"/>
    <property type="project" value="UniProtKB-EC"/>
</dbReference>
<dbReference type="KEGG" id="mauu:NCTC10437_04612"/>
<comment type="pathway">
    <text evidence="1">Carbohydrate acid metabolism.</text>
</comment>
<dbReference type="CDD" id="cd00452">
    <property type="entry name" value="KDPG_aldolase"/>
    <property type="match status" value="1"/>
</dbReference>
<name>A0A448IYV7_MYCAU</name>
<evidence type="ECO:0000256" key="5">
    <source>
        <dbReference type="ARBA" id="ARBA00023277"/>
    </source>
</evidence>
<keyword evidence="4 6" id="KW-0456">Lyase</keyword>
<dbReference type="RefSeq" id="WP_048632787.1">
    <property type="nucleotide sequence ID" value="NZ_CVQQ01000008.1"/>
</dbReference>
<comment type="similarity">
    <text evidence="2">Belongs to the KHG/KDPG aldolase family.</text>
</comment>
<proteinExistence type="inferred from homology"/>
<dbReference type="EC" id="4.1.2.14" evidence="6"/>
<evidence type="ECO:0000256" key="1">
    <source>
        <dbReference type="ARBA" id="ARBA00004761"/>
    </source>
</evidence>
<reference evidence="6 7" key="1">
    <citation type="submission" date="2018-12" db="EMBL/GenBank/DDBJ databases">
        <authorList>
            <consortium name="Pathogen Informatics"/>
        </authorList>
    </citation>
    <scope>NUCLEOTIDE SEQUENCE [LARGE SCALE GENOMIC DNA]</scope>
    <source>
        <strain evidence="6 7">NCTC10437</strain>
    </source>
</reference>
<dbReference type="InterPro" id="IPR013785">
    <property type="entry name" value="Aldolase_TIM"/>
</dbReference>
<dbReference type="Pfam" id="PF01081">
    <property type="entry name" value="Aldolase"/>
    <property type="match status" value="1"/>
</dbReference>
<keyword evidence="7" id="KW-1185">Reference proteome</keyword>
<dbReference type="Gene3D" id="3.20.20.70">
    <property type="entry name" value="Aldolase class I"/>
    <property type="match status" value="1"/>
</dbReference>
<organism evidence="6 7">
    <name type="scientific">Mycolicibacterium aurum</name>
    <name type="common">Mycobacterium aurum</name>
    <dbReference type="NCBI Taxonomy" id="1791"/>
    <lineage>
        <taxon>Bacteria</taxon>
        <taxon>Bacillati</taxon>
        <taxon>Actinomycetota</taxon>
        <taxon>Actinomycetes</taxon>
        <taxon>Mycobacteriales</taxon>
        <taxon>Mycobacteriaceae</taxon>
        <taxon>Mycolicibacterium</taxon>
    </lineage>
</organism>
<dbReference type="PANTHER" id="PTHR30246">
    <property type="entry name" value="2-KETO-3-DEOXY-6-PHOSPHOGLUCONATE ALDOLASE"/>
    <property type="match status" value="1"/>
</dbReference>